<reference evidence="1" key="1">
    <citation type="submission" date="2022-12" db="EMBL/GenBank/DDBJ databases">
        <authorList>
            <person name="Alioto T."/>
            <person name="Alioto T."/>
            <person name="Gomez Garrido J."/>
        </authorList>
    </citation>
    <scope>NUCLEOTIDE SEQUENCE</scope>
</reference>
<keyword evidence="2" id="KW-1185">Reference proteome</keyword>
<evidence type="ECO:0000313" key="2">
    <source>
        <dbReference type="Proteomes" id="UP001178461"/>
    </source>
</evidence>
<accession>A0AA35JZZ5</accession>
<gene>
    <name evidence="1" type="ORF">PODLI_1B003242</name>
</gene>
<sequence length="73" mass="8395">MEYNRKSMPQLFVLNNLLLNNLGIYVRAELDCVKDPILIHSVVVVKFYSGEPGSQSNLILAIFRRRLRLNTSC</sequence>
<dbReference type="EMBL" id="OX395128">
    <property type="protein sequence ID" value="CAI5769277.1"/>
    <property type="molecule type" value="Genomic_DNA"/>
</dbReference>
<organism evidence="1 2">
    <name type="scientific">Podarcis lilfordi</name>
    <name type="common">Lilford's wall lizard</name>
    <dbReference type="NCBI Taxonomy" id="74358"/>
    <lineage>
        <taxon>Eukaryota</taxon>
        <taxon>Metazoa</taxon>
        <taxon>Chordata</taxon>
        <taxon>Craniata</taxon>
        <taxon>Vertebrata</taxon>
        <taxon>Euteleostomi</taxon>
        <taxon>Lepidosauria</taxon>
        <taxon>Squamata</taxon>
        <taxon>Bifurcata</taxon>
        <taxon>Unidentata</taxon>
        <taxon>Episquamata</taxon>
        <taxon>Laterata</taxon>
        <taxon>Lacertibaenia</taxon>
        <taxon>Lacertidae</taxon>
        <taxon>Podarcis</taxon>
    </lineage>
</organism>
<dbReference type="Proteomes" id="UP001178461">
    <property type="component" value="Chromosome 3"/>
</dbReference>
<protein>
    <submittedName>
        <fullName evidence="1">Uncharacterized protein</fullName>
    </submittedName>
</protein>
<proteinExistence type="predicted"/>
<dbReference type="AlphaFoldDB" id="A0AA35JZZ5"/>
<name>A0AA35JZZ5_9SAUR</name>
<evidence type="ECO:0000313" key="1">
    <source>
        <dbReference type="EMBL" id="CAI5769277.1"/>
    </source>
</evidence>